<evidence type="ECO:0000313" key="2">
    <source>
        <dbReference type="Proteomes" id="UP000007800"/>
    </source>
</evidence>
<dbReference type="EMBL" id="GG671995">
    <property type="protein sequence ID" value="EER17671.1"/>
    <property type="molecule type" value="Genomic_DNA"/>
</dbReference>
<evidence type="ECO:0000313" key="1">
    <source>
        <dbReference type="EMBL" id="EER17671.1"/>
    </source>
</evidence>
<dbReference type="AlphaFoldDB" id="C5KCS2"/>
<accession>C5KCS2</accession>
<dbReference type="InParanoid" id="C5KCS2"/>
<proteinExistence type="predicted"/>
<gene>
    <name evidence="1" type="ORF">Pmar_PMAR023592</name>
</gene>
<protein>
    <submittedName>
        <fullName evidence="1">Uncharacterized protein</fullName>
    </submittedName>
</protein>
<organism evidence="2">
    <name type="scientific">Perkinsus marinus (strain ATCC 50983 / TXsc)</name>
    <dbReference type="NCBI Taxonomy" id="423536"/>
    <lineage>
        <taxon>Eukaryota</taxon>
        <taxon>Sar</taxon>
        <taxon>Alveolata</taxon>
        <taxon>Perkinsozoa</taxon>
        <taxon>Perkinsea</taxon>
        <taxon>Perkinsida</taxon>
        <taxon>Perkinsidae</taxon>
        <taxon>Perkinsus</taxon>
    </lineage>
</organism>
<name>C5KCS2_PERM5</name>
<dbReference type="Proteomes" id="UP000007800">
    <property type="component" value="Unassembled WGS sequence"/>
</dbReference>
<reference evidence="1 2" key="1">
    <citation type="submission" date="2008-07" db="EMBL/GenBank/DDBJ databases">
        <authorList>
            <person name="El-Sayed N."/>
            <person name="Caler E."/>
            <person name="Inman J."/>
            <person name="Amedeo P."/>
            <person name="Hass B."/>
            <person name="Wortman J."/>
        </authorList>
    </citation>
    <scope>NUCLEOTIDE SEQUENCE [LARGE SCALE GENOMIC DNA]</scope>
    <source>
        <strain evidence="2">ATCC 50983 / TXsc</strain>
    </source>
</reference>
<dbReference type="RefSeq" id="XP_002785875.1">
    <property type="nucleotide sequence ID" value="XM_002785829.1"/>
</dbReference>
<dbReference type="OrthoDB" id="10596730at2759"/>
<sequence length="103" mass="11798">MARHSYSFEAFFSKEVLKYAYSLFPESTDEDADLEEIGKALRRKSHSRRQASNACTASDLVQIPISRNETVTWLLTVDLGMEKPERGFKIESFSMSFGKDRIP</sequence>
<keyword evidence="2" id="KW-1185">Reference proteome</keyword>
<dbReference type="GeneID" id="9087074"/>